<dbReference type="KEGG" id="cai:Caci_1925"/>
<evidence type="ECO:0000313" key="3">
    <source>
        <dbReference type="Proteomes" id="UP000000851"/>
    </source>
</evidence>
<accession>C7QEF4</accession>
<sequence precursor="true">MVVTVIVVLIVLAALVAAYYFGPAGWRTSAAGTFGGFGTRVGKFIESGRADPRPGVGGAAATPVPPRFSEADRAYLDGVWKHVQSTFVSNPRVAVTLAHKTAEGFFAAHGVSTEGLPQGPDSADGDSEAGAAAGVEDTEAMRQRLLAIKTWSDREAAR</sequence>
<organism evidence="2 3">
    <name type="scientific">Catenulispora acidiphila (strain DSM 44928 / JCM 14897 / NBRC 102108 / NRRL B-24433 / ID139908)</name>
    <dbReference type="NCBI Taxonomy" id="479433"/>
    <lineage>
        <taxon>Bacteria</taxon>
        <taxon>Bacillati</taxon>
        <taxon>Actinomycetota</taxon>
        <taxon>Actinomycetes</taxon>
        <taxon>Catenulisporales</taxon>
        <taxon>Catenulisporaceae</taxon>
        <taxon>Catenulispora</taxon>
    </lineage>
</organism>
<dbReference type="InParanoid" id="C7QEF4"/>
<dbReference type="RefSeq" id="WP_012786138.1">
    <property type="nucleotide sequence ID" value="NC_013131.1"/>
</dbReference>
<evidence type="ECO:0000256" key="1">
    <source>
        <dbReference type="SAM" id="MobiDB-lite"/>
    </source>
</evidence>
<dbReference type="HOGENOM" id="CLU_1666231_0_0_11"/>
<feature type="region of interest" description="Disordered" evidence="1">
    <location>
        <begin position="112"/>
        <end position="136"/>
    </location>
</feature>
<dbReference type="EMBL" id="CP001700">
    <property type="protein sequence ID" value="ACU70845.1"/>
    <property type="molecule type" value="Genomic_DNA"/>
</dbReference>
<dbReference type="Proteomes" id="UP000000851">
    <property type="component" value="Chromosome"/>
</dbReference>
<reference evidence="2 3" key="1">
    <citation type="journal article" date="2009" name="Stand. Genomic Sci.">
        <title>Complete genome sequence of Catenulispora acidiphila type strain (ID 139908).</title>
        <authorList>
            <person name="Copeland A."/>
            <person name="Lapidus A."/>
            <person name="Glavina Del Rio T."/>
            <person name="Nolan M."/>
            <person name="Lucas S."/>
            <person name="Chen F."/>
            <person name="Tice H."/>
            <person name="Cheng J.F."/>
            <person name="Bruce D."/>
            <person name="Goodwin L."/>
            <person name="Pitluck S."/>
            <person name="Mikhailova N."/>
            <person name="Pati A."/>
            <person name="Ivanova N."/>
            <person name="Mavromatis K."/>
            <person name="Chen A."/>
            <person name="Palaniappan K."/>
            <person name="Chain P."/>
            <person name="Land M."/>
            <person name="Hauser L."/>
            <person name="Chang Y.J."/>
            <person name="Jeffries C.D."/>
            <person name="Chertkov O."/>
            <person name="Brettin T."/>
            <person name="Detter J.C."/>
            <person name="Han C."/>
            <person name="Ali Z."/>
            <person name="Tindall B.J."/>
            <person name="Goker M."/>
            <person name="Bristow J."/>
            <person name="Eisen J.A."/>
            <person name="Markowitz V."/>
            <person name="Hugenholtz P."/>
            <person name="Kyrpides N.C."/>
            <person name="Klenk H.P."/>
        </authorList>
    </citation>
    <scope>NUCLEOTIDE SEQUENCE [LARGE SCALE GENOMIC DNA]</scope>
    <source>
        <strain evidence="3">DSM 44928 / JCM 14897 / NBRC 102108 / NRRL B-24433 / ID139908</strain>
    </source>
</reference>
<gene>
    <name evidence="2" type="ordered locus">Caci_1925</name>
</gene>
<keyword evidence="3" id="KW-1185">Reference proteome</keyword>
<protein>
    <submittedName>
        <fullName evidence="2">Uncharacterized protein</fullName>
    </submittedName>
</protein>
<evidence type="ECO:0000313" key="2">
    <source>
        <dbReference type="EMBL" id="ACU70845.1"/>
    </source>
</evidence>
<dbReference type="STRING" id="479433.Caci_1925"/>
<name>C7QEF4_CATAD</name>
<dbReference type="AlphaFoldDB" id="C7QEF4"/>
<proteinExistence type="predicted"/>